<dbReference type="PANTHER" id="PTHR11165">
    <property type="entry name" value="SKP1"/>
    <property type="match status" value="1"/>
</dbReference>
<comment type="subunit">
    <text evidence="4">Part of a SCF (SKP1-cullin-F-box) protein ligase complex.</text>
</comment>
<dbReference type="CDD" id="cd18322">
    <property type="entry name" value="BTB_POZ_SKP1"/>
    <property type="match status" value="1"/>
</dbReference>
<comment type="similarity">
    <text evidence="2 4">Belongs to the SKP1 family.</text>
</comment>
<dbReference type="InterPro" id="IPR016072">
    <property type="entry name" value="Skp1_comp_dimer"/>
</dbReference>
<dbReference type="PIRSF" id="PIRSF028729">
    <property type="entry name" value="E3_ubiquit_lig_SCF_Skp"/>
    <property type="match status" value="1"/>
</dbReference>
<evidence type="ECO:0000256" key="3">
    <source>
        <dbReference type="ARBA" id="ARBA00022786"/>
    </source>
</evidence>
<gene>
    <name evidence="9" type="primary">ASK4_4</name>
    <name evidence="10" type="synonym">ASK4_5</name>
    <name evidence="8" type="ordered locus">VIT_19s0085g00180</name>
    <name evidence="10" type="ORF">CK203_036393</name>
    <name evidence="9" type="ORF">CK203_093042</name>
</gene>
<dbReference type="InterPro" id="IPR036296">
    <property type="entry name" value="SKP1-like_dim_sf"/>
</dbReference>
<dbReference type="PaxDb" id="29760-VIT_19s0085g00180.t01"/>
<evidence type="ECO:0000256" key="2">
    <source>
        <dbReference type="ARBA" id="ARBA00009993"/>
    </source>
</evidence>
<dbReference type="UniPathway" id="UPA00143"/>
<dbReference type="STRING" id="29760.F6H9X1"/>
<sequence length="152" mass="17259">MAKTVNLKSSDGHIFTVEEAVALKCHTIKNVVEDTGDDEVLLPKVNGKTLAKVMEYCEKHVKEPSGLDQKEVDEMKKWDMEFVDVDQAVLYDMLMAANYLSIAGLIELICMKAADMIRGKSPEQIREIFKIENDFTKEEEAKIRGENAWAFE</sequence>
<dbReference type="GO" id="GO:0006511">
    <property type="term" value="P:ubiquitin-dependent protein catabolic process"/>
    <property type="evidence" value="ECO:0007669"/>
    <property type="project" value="InterPro"/>
</dbReference>
<comment type="function">
    <text evidence="4">Involved in ubiquitination and subsequent proteasomal degradation of target proteins. Together with CUL1, RBX1 and a F-box protein, it forms a SCF E3 ubiquitin ligase complex. The functional specificity of this complex depends on the type of F-box protein. In the SCF complex, it serves as an adapter that links the F-box protein to CUL1.</text>
</comment>
<evidence type="ECO:0000313" key="11">
    <source>
        <dbReference type="Proteomes" id="UP000009183"/>
    </source>
</evidence>
<keyword evidence="11" id="KW-1185">Reference proteome</keyword>
<dbReference type="EMBL" id="QGNW01000162">
    <property type="protein sequence ID" value="RVW89619.1"/>
    <property type="molecule type" value="Genomic_DNA"/>
</dbReference>
<dbReference type="EMBL" id="FN595503">
    <property type="protein sequence ID" value="CCB49014.1"/>
    <property type="molecule type" value="Genomic_DNA"/>
</dbReference>
<accession>A0A438CLF0</accession>
<dbReference type="AlphaFoldDB" id="A0A438CLF0"/>
<accession>F6H9X1</accession>
<evidence type="ECO:0000256" key="1">
    <source>
        <dbReference type="ARBA" id="ARBA00004906"/>
    </source>
</evidence>
<dbReference type="SUPFAM" id="SSF81382">
    <property type="entry name" value="Skp1 dimerisation domain-like"/>
    <property type="match status" value="1"/>
</dbReference>
<dbReference type="Pfam" id="PF03931">
    <property type="entry name" value="Skp1_POZ"/>
    <property type="match status" value="1"/>
</dbReference>
<dbReference type="GO" id="GO:0009867">
    <property type="term" value="P:jasmonic acid mediated signaling pathway"/>
    <property type="evidence" value="ECO:0007669"/>
    <property type="project" value="UniProtKB-ARBA"/>
</dbReference>
<name>A0A438CLF0_VITVI</name>
<dbReference type="Proteomes" id="UP000288805">
    <property type="component" value="Unassembled WGS sequence"/>
</dbReference>
<dbReference type="SMART" id="SM00512">
    <property type="entry name" value="Skp1"/>
    <property type="match status" value="1"/>
</dbReference>
<dbReference type="Pfam" id="PF01466">
    <property type="entry name" value="Skp1"/>
    <property type="match status" value="1"/>
</dbReference>
<evidence type="ECO:0000256" key="4">
    <source>
        <dbReference type="PIRNR" id="PIRNR028729"/>
    </source>
</evidence>
<keyword evidence="3 4" id="KW-0833">Ubl conjugation pathway</keyword>
<dbReference type="Gramene" id="Vitis19g01692.t01">
    <property type="protein sequence ID" value="Vitis19g01692.t01.CDS"/>
    <property type="gene ID" value="Vitis19g01692"/>
</dbReference>
<evidence type="ECO:0000313" key="10">
    <source>
        <dbReference type="EMBL" id="RVW89619.1"/>
    </source>
</evidence>
<feature type="transmembrane region" description="Helical" evidence="5">
    <location>
        <begin position="88"/>
        <end position="110"/>
    </location>
</feature>
<dbReference type="eggNOG" id="KOG1724">
    <property type="taxonomic scope" value="Eukaryota"/>
</dbReference>
<reference evidence="11" key="1">
    <citation type="journal article" date="2007" name="Nature">
        <title>The grapevine genome sequence suggests ancestral hexaploidization in major angiosperm phyla.</title>
        <authorList>
            <consortium name="The French-Italian Public Consortium for Grapevine Genome Characterization."/>
            <person name="Jaillon O."/>
            <person name="Aury J.-M."/>
            <person name="Noel B."/>
            <person name="Policriti A."/>
            <person name="Clepet C."/>
            <person name="Casagrande A."/>
            <person name="Choisne N."/>
            <person name="Aubourg S."/>
            <person name="Vitulo N."/>
            <person name="Jubin C."/>
            <person name="Vezzi A."/>
            <person name="Legeai F."/>
            <person name="Hugueney P."/>
            <person name="Dasilva C."/>
            <person name="Horner D."/>
            <person name="Mica E."/>
            <person name="Jublot D."/>
            <person name="Poulain J."/>
            <person name="Bruyere C."/>
            <person name="Billault A."/>
            <person name="Segurens B."/>
            <person name="Gouyvenoux M."/>
            <person name="Ugarte E."/>
            <person name="Cattonaro F."/>
            <person name="Anthouard V."/>
            <person name="Vico V."/>
            <person name="Del Fabbro C."/>
            <person name="Alaux M."/>
            <person name="Di Gaspero G."/>
            <person name="Dumas V."/>
            <person name="Felice N."/>
            <person name="Paillard S."/>
            <person name="Juman I."/>
            <person name="Moroldo M."/>
            <person name="Scalabrin S."/>
            <person name="Canaguier A."/>
            <person name="Le Clainche I."/>
            <person name="Malacrida G."/>
            <person name="Durand E."/>
            <person name="Pesole G."/>
            <person name="Laucou V."/>
            <person name="Chatelet P."/>
            <person name="Merdinoglu D."/>
            <person name="Delledonne M."/>
            <person name="Pezzotti M."/>
            <person name="Lecharny A."/>
            <person name="Scarpelli C."/>
            <person name="Artiguenave F."/>
            <person name="Pe M.E."/>
            <person name="Valle G."/>
            <person name="Morgante M."/>
            <person name="Caboche M."/>
            <person name="Adam-Blondon A.-F."/>
            <person name="Weissenbach J."/>
            <person name="Quetier F."/>
            <person name="Wincker P."/>
        </authorList>
    </citation>
    <scope>NUCLEOTIDE SEQUENCE [LARGE SCALE GENOMIC DNA]</scope>
    <source>
        <strain evidence="11">cv. Pinot noir / PN40024</strain>
    </source>
</reference>
<dbReference type="InterPro" id="IPR016897">
    <property type="entry name" value="SKP1"/>
</dbReference>
<dbReference type="InterPro" id="IPR016073">
    <property type="entry name" value="Skp1_comp_POZ"/>
</dbReference>
<dbReference type="OrthoDB" id="2342932at2759"/>
<dbReference type="Gene3D" id="3.30.710.10">
    <property type="entry name" value="Potassium Channel Kv1.1, Chain A"/>
    <property type="match status" value="1"/>
</dbReference>
<dbReference type="SMR" id="A0A438CLF0"/>
<reference evidence="8" key="2">
    <citation type="submission" date="2011-05" db="EMBL/GenBank/DDBJ databases">
        <title>High quality assembly and annotation of grapevine genome.</title>
        <authorList>
            <person name="Vitulo N."/>
            <person name="Olivier J."/>
            <person name="Forcato C."/>
            <person name="Albiero A."/>
            <person name="D'Angelo M."/>
            <person name="Zimbello R."/>
            <person name="Schiavon R."/>
            <person name="Rigobello C."/>
            <person name="Policriti A."/>
            <person name="Clepet C."/>
            <person name="Casagrande A."/>
            <person name="Choisne N."/>
            <person name="Vezzi A."/>
            <person name="Hugueney P."/>
            <person name="Horner D."/>
            <person name="Mica E."/>
            <person name="Cattonaro F."/>
            <person name="Del Fabbro C."/>
            <person name="Alaux M."/>
            <person name="Di Gaspero G."/>
            <person name="Scalabrin S."/>
            <person name="Pesole G."/>
            <person name="Delledonne M."/>
            <person name="Pezzotti M."/>
            <person name="Pe E.M."/>
            <person name="Caboche M."/>
            <person name="Adam-Blondon A.-F."/>
            <person name="Weissenbach J."/>
            <person name="Quetier F."/>
            <person name="Wincker P."/>
            <person name="Morgante M."/>
            <person name="Valle G."/>
        </authorList>
    </citation>
    <scope>NUCLEOTIDE SEQUENCE</scope>
</reference>
<evidence type="ECO:0000259" key="6">
    <source>
        <dbReference type="Pfam" id="PF01466"/>
    </source>
</evidence>
<protein>
    <recommendedName>
        <fullName evidence="4">SKP1-like protein</fullName>
    </recommendedName>
</protein>
<evidence type="ECO:0000313" key="8">
    <source>
        <dbReference type="EMBL" id="CCB49014.1"/>
    </source>
</evidence>
<proteinExistence type="inferred from homology"/>
<keyword evidence="5" id="KW-0812">Transmembrane</keyword>
<dbReference type="InterPro" id="IPR011333">
    <property type="entry name" value="SKP1/BTB/POZ_sf"/>
</dbReference>
<evidence type="ECO:0000313" key="9">
    <source>
        <dbReference type="EMBL" id="RVW24033.1"/>
    </source>
</evidence>
<evidence type="ECO:0000256" key="5">
    <source>
        <dbReference type="SAM" id="Phobius"/>
    </source>
</evidence>
<organism evidence="9 12">
    <name type="scientific">Vitis vinifera</name>
    <name type="common">Grape</name>
    <dbReference type="NCBI Taxonomy" id="29760"/>
    <lineage>
        <taxon>Eukaryota</taxon>
        <taxon>Viridiplantae</taxon>
        <taxon>Streptophyta</taxon>
        <taxon>Embryophyta</taxon>
        <taxon>Tracheophyta</taxon>
        <taxon>Spermatophyta</taxon>
        <taxon>Magnoliopsida</taxon>
        <taxon>eudicotyledons</taxon>
        <taxon>Gunneridae</taxon>
        <taxon>Pentapetalae</taxon>
        <taxon>rosids</taxon>
        <taxon>Vitales</taxon>
        <taxon>Vitaceae</taxon>
        <taxon>Viteae</taxon>
        <taxon>Vitis</taxon>
    </lineage>
</organism>
<dbReference type="KEGG" id="vvi:100251299"/>
<dbReference type="SUPFAM" id="SSF54695">
    <property type="entry name" value="POZ domain"/>
    <property type="match status" value="1"/>
</dbReference>
<evidence type="ECO:0000313" key="12">
    <source>
        <dbReference type="Proteomes" id="UP000288805"/>
    </source>
</evidence>
<keyword evidence="5" id="KW-0472">Membrane</keyword>
<dbReference type="EMBL" id="QGNW01002181">
    <property type="protein sequence ID" value="RVW24033.1"/>
    <property type="molecule type" value="Genomic_DNA"/>
</dbReference>
<keyword evidence="5" id="KW-1133">Transmembrane helix</keyword>
<evidence type="ECO:0000259" key="7">
    <source>
        <dbReference type="Pfam" id="PF03931"/>
    </source>
</evidence>
<dbReference type="HOGENOM" id="CLU_059252_6_1_1"/>
<dbReference type="FunFam" id="3.30.710.10:FF:000026">
    <property type="entry name" value="E3 ubiquitin ligase complex SCF subunit"/>
    <property type="match status" value="1"/>
</dbReference>
<feature type="domain" description="SKP1 component POZ" evidence="7">
    <location>
        <begin position="4"/>
        <end position="62"/>
    </location>
</feature>
<dbReference type="GO" id="GO:0016567">
    <property type="term" value="P:protein ubiquitination"/>
    <property type="evidence" value="ECO:0007669"/>
    <property type="project" value="UniProtKB-UniRule"/>
</dbReference>
<comment type="pathway">
    <text evidence="1 4">Protein modification; protein ubiquitination.</text>
</comment>
<dbReference type="Proteomes" id="UP000009183">
    <property type="component" value="Chromosome 19"/>
</dbReference>
<feature type="domain" description="SKP1 component dimerisation" evidence="6">
    <location>
        <begin position="104"/>
        <end position="150"/>
    </location>
</feature>
<dbReference type="InterPro" id="IPR001232">
    <property type="entry name" value="SKP1-like"/>
</dbReference>
<reference evidence="9 12" key="3">
    <citation type="journal article" date="2018" name="PLoS Genet.">
        <title>Population sequencing reveals clonal diversity and ancestral inbreeding in the grapevine cultivar Chardonnay.</title>
        <authorList>
            <person name="Roach M.J."/>
            <person name="Johnson D.L."/>
            <person name="Bohlmann J."/>
            <person name="van Vuuren H.J."/>
            <person name="Jones S.J."/>
            <person name="Pretorius I.S."/>
            <person name="Schmidt S.A."/>
            <person name="Borneman A.R."/>
        </authorList>
    </citation>
    <scope>NUCLEOTIDE SEQUENCE [LARGE SCALE GENOMIC DNA]</scope>
    <source>
        <strain evidence="12">cv. Chardonnay</strain>
        <strain evidence="9">I10V1</strain>
        <tissue evidence="9">Leaf</tissue>
    </source>
</reference>